<keyword evidence="8" id="KW-0539">Nucleus</keyword>
<dbReference type="PROSITE" id="PS00028">
    <property type="entry name" value="ZINC_FINGER_C2H2_1"/>
    <property type="match status" value="1"/>
</dbReference>
<evidence type="ECO:0000256" key="7">
    <source>
        <dbReference type="ARBA" id="ARBA00023163"/>
    </source>
</evidence>
<reference evidence="12" key="1">
    <citation type="submission" date="2022-05" db="EMBL/GenBank/DDBJ databases">
        <title>The Musa troglodytarum L. genome provides insights into the mechanism of non-climacteric behaviour and enrichment of carotenoids.</title>
        <authorList>
            <person name="Wang J."/>
        </authorList>
    </citation>
    <scope>NUCLEOTIDE SEQUENCE</scope>
    <source>
        <tissue evidence="12">Leaf</tissue>
    </source>
</reference>
<dbReference type="PANTHER" id="PTHR46179:SF13">
    <property type="entry name" value="C2H2-TYPE DOMAIN-CONTAINING PROTEIN"/>
    <property type="match status" value="1"/>
</dbReference>
<proteinExistence type="predicted"/>
<keyword evidence="4 9" id="KW-0863">Zinc-finger</keyword>
<feature type="region of interest" description="Disordered" evidence="10">
    <location>
        <begin position="150"/>
        <end position="269"/>
    </location>
</feature>
<evidence type="ECO:0000313" key="12">
    <source>
        <dbReference type="EMBL" id="URE30250.1"/>
    </source>
</evidence>
<dbReference type="InterPro" id="IPR036236">
    <property type="entry name" value="Znf_C2H2_sf"/>
</dbReference>
<feature type="compositionally biased region" description="Basic residues" evidence="10">
    <location>
        <begin position="184"/>
        <end position="193"/>
    </location>
</feature>
<dbReference type="SMART" id="SM00355">
    <property type="entry name" value="ZnF_C2H2"/>
    <property type="match status" value="2"/>
</dbReference>
<dbReference type="FunFam" id="3.30.160.60:FF:000125">
    <property type="entry name" value="Putative zinc finger protein 143"/>
    <property type="match status" value="1"/>
</dbReference>
<dbReference type="PANTHER" id="PTHR46179">
    <property type="entry name" value="ZINC FINGER PROTEIN"/>
    <property type="match status" value="1"/>
</dbReference>
<dbReference type="Pfam" id="PF00096">
    <property type="entry name" value="zf-C2H2"/>
    <property type="match status" value="2"/>
</dbReference>
<evidence type="ECO:0000256" key="8">
    <source>
        <dbReference type="ARBA" id="ARBA00023242"/>
    </source>
</evidence>
<feature type="compositionally biased region" description="Low complexity" evidence="10">
    <location>
        <begin position="112"/>
        <end position="122"/>
    </location>
</feature>
<evidence type="ECO:0000256" key="10">
    <source>
        <dbReference type="SAM" id="MobiDB-lite"/>
    </source>
</evidence>
<evidence type="ECO:0000256" key="5">
    <source>
        <dbReference type="ARBA" id="ARBA00022833"/>
    </source>
</evidence>
<evidence type="ECO:0000256" key="4">
    <source>
        <dbReference type="ARBA" id="ARBA00022771"/>
    </source>
</evidence>
<evidence type="ECO:0000256" key="6">
    <source>
        <dbReference type="ARBA" id="ARBA00023015"/>
    </source>
</evidence>
<dbReference type="EMBL" id="CP097510">
    <property type="protein sequence ID" value="URE30250.1"/>
    <property type="molecule type" value="Genomic_DNA"/>
</dbReference>
<keyword evidence="2" id="KW-0479">Metal-binding</keyword>
<feature type="compositionally biased region" description="Basic and acidic residues" evidence="10">
    <location>
        <begin position="150"/>
        <end position="160"/>
    </location>
</feature>
<feature type="compositionally biased region" description="Acidic residues" evidence="10">
    <location>
        <begin position="233"/>
        <end position="251"/>
    </location>
</feature>
<comment type="subcellular location">
    <subcellularLocation>
        <location evidence="1">Nucleus</location>
    </subcellularLocation>
</comment>
<evidence type="ECO:0000256" key="2">
    <source>
        <dbReference type="ARBA" id="ARBA00022723"/>
    </source>
</evidence>
<evidence type="ECO:0000313" key="13">
    <source>
        <dbReference type="Proteomes" id="UP001055439"/>
    </source>
</evidence>
<keyword evidence="5" id="KW-0862">Zinc</keyword>
<evidence type="ECO:0000256" key="1">
    <source>
        <dbReference type="ARBA" id="ARBA00004123"/>
    </source>
</evidence>
<dbReference type="GO" id="GO:0005634">
    <property type="term" value="C:nucleus"/>
    <property type="evidence" value="ECO:0007669"/>
    <property type="project" value="UniProtKB-SubCell"/>
</dbReference>
<dbReference type="Proteomes" id="UP001055439">
    <property type="component" value="Chromosome 8"/>
</dbReference>
<dbReference type="InterPro" id="IPR051061">
    <property type="entry name" value="Zinc_finger_trans_reg"/>
</dbReference>
<organism evidence="12 13">
    <name type="scientific">Musa troglodytarum</name>
    <name type="common">fe'i banana</name>
    <dbReference type="NCBI Taxonomy" id="320322"/>
    <lineage>
        <taxon>Eukaryota</taxon>
        <taxon>Viridiplantae</taxon>
        <taxon>Streptophyta</taxon>
        <taxon>Embryophyta</taxon>
        <taxon>Tracheophyta</taxon>
        <taxon>Spermatophyta</taxon>
        <taxon>Magnoliopsida</taxon>
        <taxon>Liliopsida</taxon>
        <taxon>Zingiberales</taxon>
        <taxon>Musaceae</taxon>
        <taxon>Musa</taxon>
    </lineage>
</organism>
<feature type="compositionally biased region" description="Acidic residues" evidence="10">
    <location>
        <begin position="259"/>
        <end position="269"/>
    </location>
</feature>
<feature type="compositionally biased region" description="Low complexity" evidence="10">
    <location>
        <begin position="211"/>
        <end position="225"/>
    </location>
</feature>
<accession>A0A9E7HBP6</accession>
<keyword evidence="3" id="KW-0677">Repeat</keyword>
<dbReference type="SUPFAM" id="SSF57667">
    <property type="entry name" value="beta-beta-alpha zinc fingers"/>
    <property type="match status" value="1"/>
</dbReference>
<dbReference type="Gene3D" id="3.30.160.60">
    <property type="entry name" value="Classic Zinc Finger"/>
    <property type="match status" value="1"/>
</dbReference>
<evidence type="ECO:0000259" key="11">
    <source>
        <dbReference type="PROSITE" id="PS50157"/>
    </source>
</evidence>
<dbReference type="GO" id="GO:0006357">
    <property type="term" value="P:regulation of transcription by RNA polymerase II"/>
    <property type="evidence" value="ECO:0007669"/>
    <property type="project" value="TreeGrafter"/>
</dbReference>
<name>A0A9E7HBP6_9LILI</name>
<keyword evidence="7" id="KW-0804">Transcription</keyword>
<dbReference type="InterPro" id="IPR013087">
    <property type="entry name" value="Znf_C2H2_type"/>
</dbReference>
<sequence length="269" mass="30564">MEFHMNHAMAEKRHAAQNRRPTAVRWFKEWCGAFSPRPPLRRSPLRNLLVPQDVVATGGKCMLLKWVTECAKRFTNESKLRTHIKTQHEKSTVMDMVKHTTPVEKPHTTPKSSAAAYGSGSAERPYVCPYEGCGKAYIHEYKLNLHFRREHPGHNSEENGKPSPAVDQAAEEGSDQEVYLAKRSVGKNSKRSKPNLTPQMPPAKASNRKGTSSTPKKSTPVVVKKQLPSKEMYEEDSEETEEDHDNAEEDEGWRRQEVNGDDEETEEEE</sequence>
<evidence type="ECO:0000256" key="9">
    <source>
        <dbReference type="PROSITE-ProRule" id="PRU00042"/>
    </source>
</evidence>
<evidence type="ECO:0000256" key="3">
    <source>
        <dbReference type="ARBA" id="ARBA00022737"/>
    </source>
</evidence>
<protein>
    <submittedName>
        <fullName evidence="12">Zinc finger protein</fullName>
    </submittedName>
</protein>
<feature type="domain" description="C2H2-type" evidence="11">
    <location>
        <begin position="126"/>
        <end position="156"/>
    </location>
</feature>
<keyword evidence="6" id="KW-0805">Transcription regulation</keyword>
<feature type="region of interest" description="Disordered" evidence="10">
    <location>
        <begin position="101"/>
        <end position="123"/>
    </location>
</feature>
<dbReference type="GO" id="GO:0008270">
    <property type="term" value="F:zinc ion binding"/>
    <property type="evidence" value="ECO:0007669"/>
    <property type="project" value="UniProtKB-KW"/>
</dbReference>
<keyword evidence="13" id="KW-1185">Reference proteome</keyword>
<dbReference type="PROSITE" id="PS50157">
    <property type="entry name" value="ZINC_FINGER_C2H2_2"/>
    <property type="match status" value="1"/>
</dbReference>
<dbReference type="AlphaFoldDB" id="A0A9E7HBP6"/>
<dbReference type="OrthoDB" id="3437960at2759"/>
<gene>
    <name evidence="12" type="ORF">MUK42_05740</name>
</gene>